<keyword evidence="2" id="KW-0540">Nuclease</keyword>
<comment type="caution">
    <text evidence="2">The sequence shown here is derived from an EMBL/GenBank/DDBJ whole genome shotgun (WGS) entry which is preliminary data.</text>
</comment>
<organism evidence="2 3">
    <name type="scientific">Saccharospirillum mangrovi</name>
    <dbReference type="NCBI Taxonomy" id="2161747"/>
    <lineage>
        <taxon>Bacteria</taxon>
        <taxon>Pseudomonadati</taxon>
        <taxon>Pseudomonadota</taxon>
        <taxon>Gammaproteobacteria</taxon>
        <taxon>Oceanospirillales</taxon>
        <taxon>Saccharospirillaceae</taxon>
        <taxon>Saccharospirillum</taxon>
    </lineage>
</organism>
<feature type="domain" description="HNH" evidence="1">
    <location>
        <begin position="201"/>
        <end position="251"/>
    </location>
</feature>
<proteinExistence type="predicted"/>
<accession>A0ABV7ZSZ1</accession>
<reference evidence="3" key="1">
    <citation type="journal article" date="2019" name="Int. J. Syst. Evol. Microbiol.">
        <title>The Global Catalogue of Microorganisms (GCM) 10K type strain sequencing project: providing services to taxonomists for standard genome sequencing and annotation.</title>
        <authorList>
            <consortium name="The Broad Institute Genomics Platform"/>
            <consortium name="The Broad Institute Genome Sequencing Center for Infectious Disease"/>
            <person name="Wu L."/>
            <person name="Ma J."/>
        </authorList>
    </citation>
    <scope>NUCLEOTIDE SEQUENCE [LARGE SCALE GENOMIC DNA]</scope>
    <source>
        <strain evidence="3">IBRC 10765</strain>
    </source>
</reference>
<sequence length="269" mass="30592">MELRKPLDILALKAGDTVSKKNLNELIQQSKIEGSAYWAGEDLKIGNTPQQGINWVGALPECRAVIIKSKLGSYDKDGWDAGSKEFYRYSFKARSGQVSQSEKANKVLINQPQFGYPILLFTEQKFTKRHLIWIFEGAFRVSELEDTCVKLARLEDYSASNEVRQQEAGYLEGGRKYVSHLLIERNRDAALAVKKTQPWVCDICSKVFSDRYGVEYIEAHHKVPVSTYSESYKVQVSDFALLCPNCHTAVHILMRTKALAYSEIKEQLK</sequence>
<protein>
    <submittedName>
        <fullName evidence="2">HNH endonuclease</fullName>
    </submittedName>
</protein>
<evidence type="ECO:0000259" key="1">
    <source>
        <dbReference type="Pfam" id="PF01844"/>
    </source>
</evidence>
<gene>
    <name evidence="2" type="ORF">ACFOOG_00155</name>
</gene>
<evidence type="ECO:0000313" key="2">
    <source>
        <dbReference type="EMBL" id="MFC3851226.1"/>
    </source>
</evidence>
<keyword evidence="2" id="KW-0255">Endonuclease</keyword>
<name>A0ABV7ZSZ1_9GAMM</name>
<dbReference type="RefSeq" id="WP_380692339.1">
    <property type="nucleotide sequence ID" value="NZ_JBHRYR010000002.1"/>
</dbReference>
<dbReference type="InterPro" id="IPR003615">
    <property type="entry name" value="HNH_nuc"/>
</dbReference>
<dbReference type="GO" id="GO:0004519">
    <property type="term" value="F:endonuclease activity"/>
    <property type="evidence" value="ECO:0007669"/>
    <property type="project" value="UniProtKB-KW"/>
</dbReference>
<dbReference type="CDD" id="cd00085">
    <property type="entry name" value="HNHc"/>
    <property type="match status" value="1"/>
</dbReference>
<dbReference type="EMBL" id="JBHRYR010000002">
    <property type="protein sequence ID" value="MFC3851226.1"/>
    <property type="molecule type" value="Genomic_DNA"/>
</dbReference>
<keyword evidence="3" id="KW-1185">Reference proteome</keyword>
<keyword evidence="2" id="KW-0378">Hydrolase</keyword>
<evidence type="ECO:0000313" key="3">
    <source>
        <dbReference type="Proteomes" id="UP001595617"/>
    </source>
</evidence>
<dbReference type="InterPro" id="IPR002711">
    <property type="entry name" value="HNH"/>
</dbReference>
<dbReference type="Pfam" id="PF01844">
    <property type="entry name" value="HNH"/>
    <property type="match status" value="1"/>
</dbReference>
<dbReference type="Proteomes" id="UP001595617">
    <property type="component" value="Unassembled WGS sequence"/>
</dbReference>